<gene>
    <name evidence="2" type="ORF">E2C01_013865</name>
</gene>
<dbReference type="Proteomes" id="UP000324222">
    <property type="component" value="Unassembled WGS sequence"/>
</dbReference>
<organism evidence="2 3">
    <name type="scientific">Portunus trituberculatus</name>
    <name type="common">Swimming crab</name>
    <name type="synonym">Neptunus trituberculatus</name>
    <dbReference type="NCBI Taxonomy" id="210409"/>
    <lineage>
        <taxon>Eukaryota</taxon>
        <taxon>Metazoa</taxon>
        <taxon>Ecdysozoa</taxon>
        <taxon>Arthropoda</taxon>
        <taxon>Crustacea</taxon>
        <taxon>Multicrustacea</taxon>
        <taxon>Malacostraca</taxon>
        <taxon>Eumalacostraca</taxon>
        <taxon>Eucarida</taxon>
        <taxon>Decapoda</taxon>
        <taxon>Pleocyemata</taxon>
        <taxon>Brachyura</taxon>
        <taxon>Eubrachyura</taxon>
        <taxon>Portunoidea</taxon>
        <taxon>Portunidae</taxon>
        <taxon>Portuninae</taxon>
        <taxon>Portunus</taxon>
    </lineage>
</organism>
<comment type="caution">
    <text evidence="2">The sequence shown here is derived from an EMBL/GenBank/DDBJ whole genome shotgun (WGS) entry which is preliminary data.</text>
</comment>
<evidence type="ECO:0000313" key="3">
    <source>
        <dbReference type="Proteomes" id="UP000324222"/>
    </source>
</evidence>
<sequence>MEVLCFEEEEEEEEKEEEEEEEESWKENCPCNHKTLPPPPVSITPPLSLPSCRQTGAKQRLCCLHRSLNERVVAGRTGGKKNLPRNCVSFPDHESQFPVHGAERAGWDWVGQEWKWLGGTALGWRGDGGGTGREEGKGEGERRSDGT</sequence>
<dbReference type="AlphaFoldDB" id="A0A5B7DHC5"/>
<accession>A0A5B7DHC5</accession>
<feature type="region of interest" description="Disordered" evidence="1">
    <location>
        <begin position="1"/>
        <end position="31"/>
    </location>
</feature>
<name>A0A5B7DHC5_PORTR</name>
<feature type="compositionally biased region" description="Acidic residues" evidence="1">
    <location>
        <begin position="1"/>
        <end position="24"/>
    </location>
</feature>
<protein>
    <submittedName>
        <fullName evidence="2">Uncharacterized protein</fullName>
    </submittedName>
</protein>
<dbReference type="EMBL" id="VSRR010000922">
    <property type="protein sequence ID" value="MPC20901.1"/>
    <property type="molecule type" value="Genomic_DNA"/>
</dbReference>
<reference evidence="2 3" key="1">
    <citation type="submission" date="2019-05" db="EMBL/GenBank/DDBJ databases">
        <title>Another draft genome of Portunus trituberculatus and its Hox gene families provides insights of decapod evolution.</title>
        <authorList>
            <person name="Jeong J.-H."/>
            <person name="Song I."/>
            <person name="Kim S."/>
            <person name="Choi T."/>
            <person name="Kim D."/>
            <person name="Ryu S."/>
            <person name="Kim W."/>
        </authorList>
    </citation>
    <scope>NUCLEOTIDE SEQUENCE [LARGE SCALE GENOMIC DNA]</scope>
    <source>
        <tissue evidence="2">Muscle</tissue>
    </source>
</reference>
<proteinExistence type="predicted"/>
<feature type="compositionally biased region" description="Basic and acidic residues" evidence="1">
    <location>
        <begin position="132"/>
        <end position="147"/>
    </location>
</feature>
<evidence type="ECO:0000313" key="2">
    <source>
        <dbReference type="EMBL" id="MPC20901.1"/>
    </source>
</evidence>
<evidence type="ECO:0000256" key="1">
    <source>
        <dbReference type="SAM" id="MobiDB-lite"/>
    </source>
</evidence>
<feature type="region of interest" description="Disordered" evidence="1">
    <location>
        <begin position="120"/>
        <end position="147"/>
    </location>
</feature>
<keyword evidence="3" id="KW-1185">Reference proteome</keyword>